<organism evidence="1 2">
    <name type="scientific">Myroides guanonis</name>
    <dbReference type="NCBI Taxonomy" id="1150112"/>
    <lineage>
        <taxon>Bacteria</taxon>
        <taxon>Pseudomonadati</taxon>
        <taxon>Bacteroidota</taxon>
        <taxon>Flavobacteriia</taxon>
        <taxon>Flavobacteriales</taxon>
        <taxon>Flavobacteriaceae</taxon>
        <taxon>Myroides</taxon>
    </lineage>
</organism>
<gene>
    <name evidence="1" type="ORF">SAMN04487893_109110</name>
</gene>
<name>A0A1I3S4V4_9FLAO</name>
<dbReference type="AlphaFoldDB" id="A0A1I3S4V4"/>
<dbReference type="Proteomes" id="UP000243887">
    <property type="component" value="Unassembled WGS sequence"/>
</dbReference>
<evidence type="ECO:0000313" key="1">
    <source>
        <dbReference type="EMBL" id="SFJ53082.1"/>
    </source>
</evidence>
<dbReference type="RefSeq" id="WP_090679436.1">
    <property type="nucleotide sequence ID" value="NZ_FORU01000009.1"/>
</dbReference>
<evidence type="ECO:0000313" key="2">
    <source>
        <dbReference type="Proteomes" id="UP000243887"/>
    </source>
</evidence>
<protein>
    <submittedName>
        <fullName evidence="1">Uncharacterized protein</fullName>
    </submittedName>
</protein>
<proteinExistence type="predicted"/>
<dbReference type="OrthoDB" id="1270082at2"/>
<keyword evidence="2" id="KW-1185">Reference proteome</keyword>
<accession>A0A1I3S4V4</accession>
<dbReference type="EMBL" id="FORU01000009">
    <property type="protein sequence ID" value="SFJ53082.1"/>
    <property type="molecule type" value="Genomic_DNA"/>
</dbReference>
<sequence>MKSKKVSLDANLWTNRNIECPYELIREVFLITNIEHLKGEITNCFYYALKLKLSHRIKISDLKRDLFIMRSLMKASYNILLDSKENGQKELVKKDNESIKDGLGALNFEEYQNPYIVFQNVFKRTTLMQVDDLVYDLIEVISYKRMTDYSNHSIPAMFSHKILEACWLINERLKEKY</sequence>
<reference evidence="2" key="1">
    <citation type="submission" date="2016-10" db="EMBL/GenBank/DDBJ databases">
        <authorList>
            <person name="Varghese N."/>
            <person name="Submissions S."/>
        </authorList>
    </citation>
    <scope>NUCLEOTIDE SEQUENCE [LARGE SCALE GENOMIC DNA]</scope>
    <source>
        <strain evidence="2">DSM 26542</strain>
    </source>
</reference>